<dbReference type="PROSITE" id="PS50835">
    <property type="entry name" value="IG_LIKE"/>
    <property type="match status" value="1"/>
</dbReference>
<dbReference type="InterPro" id="IPR007110">
    <property type="entry name" value="Ig-like_dom"/>
</dbReference>
<dbReference type="OrthoDB" id="5102857at2759"/>
<evidence type="ECO:0000256" key="1">
    <source>
        <dbReference type="SAM" id="MobiDB-lite"/>
    </source>
</evidence>
<comment type="caution">
    <text evidence="3">The sequence shown here is derived from an EMBL/GenBank/DDBJ whole genome shotgun (WGS) entry which is preliminary data.</text>
</comment>
<organism evidence="3 4">
    <name type="scientific">Fusarium sarcochroum</name>
    <dbReference type="NCBI Taxonomy" id="1208366"/>
    <lineage>
        <taxon>Eukaryota</taxon>
        <taxon>Fungi</taxon>
        <taxon>Dikarya</taxon>
        <taxon>Ascomycota</taxon>
        <taxon>Pezizomycotina</taxon>
        <taxon>Sordariomycetes</taxon>
        <taxon>Hypocreomycetidae</taxon>
        <taxon>Hypocreales</taxon>
        <taxon>Nectriaceae</taxon>
        <taxon>Fusarium</taxon>
        <taxon>Fusarium lateritium species complex</taxon>
    </lineage>
</organism>
<dbReference type="EMBL" id="JABEXW010000072">
    <property type="protein sequence ID" value="KAF4971991.1"/>
    <property type="molecule type" value="Genomic_DNA"/>
</dbReference>
<dbReference type="AlphaFoldDB" id="A0A8H4U8T1"/>
<reference evidence="3" key="2">
    <citation type="submission" date="2020-05" db="EMBL/GenBank/DDBJ databases">
        <authorList>
            <person name="Kim H.-S."/>
            <person name="Proctor R.H."/>
            <person name="Brown D.W."/>
        </authorList>
    </citation>
    <scope>NUCLEOTIDE SEQUENCE</scope>
    <source>
        <strain evidence="3">NRRL 20472</strain>
    </source>
</reference>
<name>A0A8H4U8T1_9HYPO</name>
<accession>A0A8H4U8T1</accession>
<dbReference type="Proteomes" id="UP000622797">
    <property type="component" value="Unassembled WGS sequence"/>
</dbReference>
<evidence type="ECO:0000313" key="3">
    <source>
        <dbReference type="EMBL" id="KAF4971991.1"/>
    </source>
</evidence>
<gene>
    <name evidence="3" type="ORF">FSARC_1321</name>
</gene>
<keyword evidence="4" id="KW-1185">Reference proteome</keyword>
<proteinExistence type="predicted"/>
<feature type="domain" description="Ig-like" evidence="2">
    <location>
        <begin position="171"/>
        <end position="208"/>
    </location>
</feature>
<reference evidence="3" key="1">
    <citation type="journal article" date="2020" name="BMC Genomics">
        <title>Correction to: Identification and distribution of gene clusters required for synthesis of sphingolipid metabolism inhibitors in diverse species of the filamentous fungus Fusarium.</title>
        <authorList>
            <person name="Kim H.S."/>
            <person name="Lohmar J.M."/>
            <person name="Busman M."/>
            <person name="Brown D.W."/>
            <person name="Naumann T.A."/>
            <person name="Divon H.H."/>
            <person name="Lysoe E."/>
            <person name="Uhlig S."/>
            <person name="Proctor R.H."/>
        </authorList>
    </citation>
    <scope>NUCLEOTIDE SEQUENCE</scope>
    <source>
        <strain evidence="3">NRRL 20472</strain>
    </source>
</reference>
<evidence type="ECO:0000259" key="2">
    <source>
        <dbReference type="PROSITE" id="PS50835"/>
    </source>
</evidence>
<protein>
    <recommendedName>
        <fullName evidence="2">Ig-like domain-containing protein</fullName>
    </recommendedName>
</protein>
<sequence length="283" mass="31551">MDQQQPITAEWCQKMDTRLKWLKHLGVMGKIDLHRGPDGLPCYDGMPLEHDTFLAPSTDTPAATTPTTTVAPASQSPSDSSIRISSDLFKGIMEDLQSRPAYTHVAWAIAVVKLQLMQETTPNALHVFNTLKPALEACKSDLNAVTTLLTTSCRLSFLTEEPQVTTWLAPLQCRLIGIQSEPSSSVTWWEDNGRTALRRFNDDNLYRCIDSTNRGFIQAYAAPHDLSLVGPASIAVAGGVLPNIRRFLQMQQNQDVLAKIEHHITRLHTDMQRVADEEEDVLF</sequence>
<feature type="region of interest" description="Disordered" evidence="1">
    <location>
        <begin position="55"/>
        <end position="81"/>
    </location>
</feature>
<evidence type="ECO:0000313" key="4">
    <source>
        <dbReference type="Proteomes" id="UP000622797"/>
    </source>
</evidence>